<dbReference type="Proteomes" id="UP000229897">
    <property type="component" value="Chromosome"/>
</dbReference>
<accession>A0A2D2DI57</accession>
<dbReference type="RefSeq" id="WP_099874636.1">
    <property type="nucleotide sequence ID" value="NZ_CP024608.1"/>
</dbReference>
<evidence type="ECO:0000313" key="1">
    <source>
        <dbReference type="EMBL" id="ATQ74661.1"/>
    </source>
</evidence>
<evidence type="ECO:0008006" key="3">
    <source>
        <dbReference type="Google" id="ProtNLM"/>
    </source>
</evidence>
<protein>
    <recommendedName>
        <fullName evidence="3">Flagellar motor switch protein FliN-like C-terminal domain-containing protein</fullName>
    </recommendedName>
</protein>
<sequence length="296" mass="31317">MTMINKTNLPASPQVLDPRLLGRPVHLLPHFAAQFAEDLAAALRQPALRRYWDGFQLEASGFVGPPDSSQSGRWLGFTSGAGDAGGIAFALERSLLLSVLNQRYGRRGAAPAPSVDPSTVRVTATEERLAVVLGQQLASVLSKRVDANLARAHNEPGAASTELVPGSVPPAPPSADGWTLGITLRQAQSGECGQLWLALDQDMVARVLLGLLPERARDHAPARASVALGTALQVTLEGRLVSKEITLEALFALKLGDIIPVTVGRADVLLAESRLFTAAVTEHNGSLCLTSFEDSD</sequence>
<dbReference type="EMBL" id="CP024608">
    <property type="protein sequence ID" value="ATQ74661.1"/>
    <property type="molecule type" value="Genomic_DNA"/>
</dbReference>
<gene>
    <name evidence="1" type="ORF">CR152_09095</name>
</gene>
<organism evidence="1 2">
    <name type="scientific">Massilia violaceinigra</name>
    <dbReference type="NCBI Taxonomy" id="2045208"/>
    <lineage>
        <taxon>Bacteria</taxon>
        <taxon>Pseudomonadati</taxon>
        <taxon>Pseudomonadota</taxon>
        <taxon>Betaproteobacteria</taxon>
        <taxon>Burkholderiales</taxon>
        <taxon>Oxalobacteraceae</taxon>
        <taxon>Telluria group</taxon>
        <taxon>Massilia</taxon>
    </lineage>
</organism>
<dbReference type="OrthoDB" id="8560797at2"/>
<proteinExistence type="predicted"/>
<evidence type="ECO:0000313" key="2">
    <source>
        <dbReference type="Proteomes" id="UP000229897"/>
    </source>
</evidence>
<dbReference type="AlphaFoldDB" id="A0A2D2DI57"/>
<keyword evidence="2" id="KW-1185">Reference proteome</keyword>
<name>A0A2D2DI57_9BURK</name>
<dbReference type="KEGG" id="mass:CR152_09095"/>
<reference evidence="1" key="1">
    <citation type="submission" date="2017-10" db="EMBL/GenBank/DDBJ databases">
        <title>Massilia psychrophilum sp. nov., a novel purple-pigmented bacterium isolated from Tianshan glacier, Xinjiang Municipality, China.</title>
        <authorList>
            <person name="Wang H."/>
        </authorList>
    </citation>
    <scope>NUCLEOTIDE SEQUENCE [LARGE SCALE GENOMIC DNA]</scope>
    <source>
        <strain evidence="1">B2</strain>
    </source>
</reference>